<dbReference type="Pfam" id="PF04030">
    <property type="entry name" value="ALO"/>
    <property type="match status" value="1"/>
</dbReference>
<dbReference type="PROSITE" id="PS51387">
    <property type="entry name" value="FAD_PCMH"/>
    <property type="match status" value="1"/>
</dbReference>
<dbReference type="EC" id="1.1.3.8" evidence="3"/>
<evidence type="ECO:0000256" key="2">
    <source>
        <dbReference type="ARBA" id="ARBA00005466"/>
    </source>
</evidence>
<dbReference type="InterPro" id="IPR006094">
    <property type="entry name" value="Oxid_FAD_bind_N"/>
</dbReference>
<accession>A0AAP0BZL6</accession>
<dbReference type="FunFam" id="3.30.465.10:FF:000033">
    <property type="entry name" value="L-gulonolactone oxidase 5"/>
    <property type="match status" value="1"/>
</dbReference>
<evidence type="ECO:0000256" key="3">
    <source>
        <dbReference type="ARBA" id="ARBA00013121"/>
    </source>
</evidence>
<dbReference type="SUPFAM" id="SSF56176">
    <property type="entry name" value="FAD-binding/transporter-associated domain-like"/>
    <property type="match status" value="1"/>
</dbReference>
<dbReference type="AlphaFoldDB" id="A0AAP0BZL6"/>
<keyword evidence="5 8" id="KW-0732">Signal</keyword>
<dbReference type="Gene3D" id="3.30.465.10">
    <property type="match status" value="1"/>
</dbReference>
<organism evidence="10 11">
    <name type="scientific">Platanthera zijinensis</name>
    <dbReference type="NCBI Taxonomy" id="2320716"/>
    <lineage>
        <taxon>Eukaryota</taxon>
        <taxon>Viridiplantae</taxon>
        <taxon>Streptophyta</taxon>
        <taxon>Embryophyta</taxon>
        <taxon>Tracheophyta</taxon>
        <taxon>Spermatophyta</taxon>
        <taxon>Magnoliopsida</taxon>
        <taxon>Liliopsida</taxon>
        <taxon>Asparagales</taxon>
        <taxon>Orchidaceae</taxon>
        <taxon>Orchidoideae</taxon>
        <taxon>Orchideae</taxon>
        <taxon>Orchidinae</taxon>
        <taxon>Platanthera</taxon>
    </lineage>
</organism>
<dbReference type="PANTHER" id="PTHR13878:SF67">
    <property type="entry name" value="L-GULONOLACTONE OXIDASE 5"/>
    <property type="match status" value="1"/>
</dbReference>
<evidence type="ECO:0000313" key="10">
    <source>
        <dbReference type="EMBL" id="KAK8956646.1"/>
    </source>
</evidence>
<dbReference type="GO" id="GO:0050105">
    <property type="term" value="F:L-gulonolactone oxidase activity"/>
    <property type="evidence" value="ECO:0007669"/>
    <property type="project" value="UniProtKB-EC"/>
</dbReference>
<evidence type="ECO:0000259" key="9">
    <source>
        <dbReference type="PROSITE" id="PS51387"/>
    </source>
</evidence>
<dbReference type="GO" id="GO:0003885">
    <property type="term" value="F:D-arabinono-1,4-lactone oxidase activity"/>
    <property type="evidence" value="ECO:0007669"/>
    <property type="project" value="InterPro"/>
</dbReference>
<dbReference type="Gene3D" id="3.30.70.2520">
    <property type="match status" value="1"/>
</dbReference>
<evidence type="ECO:0000313" key="11">
    <source>
        <dbReference type="Proteomes" id="UP001418222"/>
    </source>
</evidence>
<dbReference type="InterPro" id="IPR036318">
    <property type="entry name" value="FAD-bd_PCMH-like_sf"/>
</dbReference>
<sequence length="582" mass="62893">MADVKSRCTHADLCFAALLFLAAVQGSPPEDPIKCASGETNCTITNSYATFPDRSACRAARAVFPASEEALLAVVADAARTMTKMKAATRYSHSITKLSCPGGDHGLIISTKNLNSVVRINTTSLLLTVESGMVLRDLLKAAGDAGLALPHSPYWSGVTVGGMLGTGAHGSSLWGVGSAVHDYVVGVRIVTPASAAEGYAVVRSIEADHADLEAVKVSLGVLGIISQVTFRLQPLFKRSIEYEKRGDGDLADAVVKFGKQYEFADITWYPGTGKALYRKDSRVSSNDNGNGIFDFIGFRSTATVGLAIDRSTEAGLEEFGNAAGKCAAARVVNSVLFLAAYGLTNDGSLFTGYPVVGLQQRMQASSSCLISPEDSLITSCPWDSRIKGKFFHQTTFSIALSKVRAFILEVQKLRDIYPDSLCSTDINNGILMRYVKASTAFLGKDKDGVDFDITYYRSHDPLKPRLYEDVLEEIEQMALLKYGALPHWGKNRNIAFDGVIGKYSKIGEFMRVKSYYDPFGLFSSEWTDQVLGVEGKKTSLVKKGCALEGLCVCSEDSHCAPEMGYLCRPGKVFKDARVCRNG</sequence>
<feature type="domain" description="FAD-binding PCMH-type" evidence="9">
    <location>
        <begin position="55"/>
        <end position="235"/>
    </location>
</feature>
<dbReference type="PANTHER" id="PTHR13878">
    <property type="entry name" value="GULONOLACTONE OXIDASE"/>
    <property type="match status" value="1"/>
</dbReference>
<dbReference type="InterPro" id="IPR016166">
    <property type="entry name" value="FAD-bd_PCMH"/>
</dbReference>
<comment type="pathway">
    <text evidence="1">Cofactor biosynthesis; L-ascorbate biosynthesis.</text>
</comment>
<dbReference type="InterPro" id="IPR050432">
    <property type="entry name" value="FAD-linked_Oxidoreductases_BP"/>
</dbReference>
<feature type="signal peptide" evidence="8">
    <location>
        <begin position="1"/>
        <end position="26"/>
    </location>
</feature>
<keyword evidence="4" id="KW-0060">Ascorbate biosynthesis</keyword>
<proteinExistence type="inferred from homology"/>
<evidence type="ECO:0000256" key="8">
    <source>
        <dbReference type="SAM" id="SignalP"/>
    </source>
</evidence>
<evidence type="ECO:0000256" key="1">
    <source>
        <dbReference type="ARBA" id="ARBA00005147"/>
    </source>
</evidence>
<dbReference type="Pfam" id="PF22906">
    <property type="entry name" value="GULLO2-like_3rd"/>
    <property type="match status" value="1"/>
</dbReference>
<dbReference type="NCBIfam" id="TIGR01677">
    <property type="entry name" value="pln_FAD_oxido"/>
    <property type="match status" value="1"/>
</dbReference>
<comment type="similarity">
    <text evidence="2">Belongs to the oxygen-dependent FAD-linked oxidoreductase family.</text>
</comment>
<evidence type="ECO:0000256" key="5">
    <source>
        <dbReference type="ARBA" id="ARBA00022729"/>
    </source>
</evidence>
<gene>
    <name evidence="10" type="ORF">KSP39_PZI001016</name>
</gene>
<dbReference type="InterPro" id="IPR010030">
    <property type="entry name" value="GULO_Plant"/>
</dbReference>
<reference evidence="10 11" key="1">
    <citation type="journal article" date="2022" name="Nat. Plants">
        <title>Genomes of leafy and leafless Platanthera orchids illuminate the evolution of mycoheterotrophy.</title>
        <authorList>
            <person name="Li M.H."/>
            <person name="Liu K.W."/>
            <person name="Li Z."/>
            <person name="Lu H.C."/>
            <person name="Ye Q.L."/>
            <person name="Zhang D."/>
            <person name="Wang J.Y."/>
            <person name="Li Y.F."/>
            <person name="Zhong Z.M."/>
            <person name="Liu X."/>
            <person name="Yu X."/>
            <person name="Liu D.K."/>
            <person name="Tu X.D."/>
            <person name="Liu B."/>
            <person name="Hao Y."/>
            <person name="Liao X.Y."/>
            <person name="Jiang Y.T."/>
            <person name="Sun W.H."/>
            <person name="Chen J."/>
            <person name="Chen Y.Q."/>
            <person name="Ai Y."/>
            <person name="Zhai J.W."/>
            <person name="Wu S.S."/>
            <person name="Zhou Z."/>
            <person name="Hsiao Y.Y."/>
            <person name="Wu W.L."/>
            <person name="Chen Y.Y."/>
            <person name="Lin Y.F."/>
            <person name="Hsu J.L."/>
            <person name="Li C.Y."/>
            <person name="Wang Z.W."/>
            <person name="Zhao X."/>
            <person name="Zhong W.Y."/>
            <person name="Ma X.K."/>
            <person name="Ma L."/>
            <person name="Huang J."/>
            <person name="Chen G.Z."/>
            <person name="Huang M.Z."/>
            <person name="Huang L."/>
            <person name="Peng D.H."/>
            <person name="Luo Y.B."/>
            <person name="Zou S.Q."/>
            <person name="Chen S.P."/>
            <person name="Lan S."/>
            <person name="Tsai W.C."/>
            <person name="Van de Peer Y."/>
            <person name="Liu Z.J."/>
        </authorList>
    </citation>
    <scope>NUCLEOTIDE SEQUENCE [LARGE SCALE GENOMIC DNA]</scope>
    <source>
        <strain evidence="10">Lor287</strain>
    </source>
</reference>
<evidence type="ECO:0000256" key="6">
    <source>
        <dbReference type="ARBA" id="ARBA00023002"/>
    </source>
</evidence>
<comment type="catalytic activity">
    <reaction evidence="7">
        <text>L-gulono-1,4-lactone + O2 = L-ascorbate + H2O2 + H(+)</text>
        <dbReference type="Rhea" id="RHEA:32363"/>
        <dbReference type="ChEBI" id="CHEBI:15378"/>
        <dbReference type="ChEBI" id="CHEBI:15379"/>
        <dbReference type="ChEBI" id="CHEBI:16240"/>
        <dbReference type="ChEBI" id="CHEBI:17587"/>
        <dbReference type="ChEBI" id="CHEBI:38290"/>
        <dbReference type="EC" id="1.1.3.8"/>
    </reaction>
</comment>
<dbReference type="GO" id="GO:0019853">
    <property type="term" value="P:L-ascorbic acid biosynthetic process"/>
    <property type="evidence" value="ECO:0007669"/>
    <property type="project" value="UniProtKB-KW"/>
</dbReference>
<protein>
    <recommendedName>
        <fullName evidence="3">L-gulonolactone oxidase</fullName>
        <ecNumber evidence="3">1.1.3.8</ecNumber>
    </recommendedName>
</protein>
<evidence type="ECO:0000256" key="4">
    <source>
        <dbReference type="ARBA" id="ARBA00022644"/>
    </source>
</evidence>
<dbReference type="EMBL" id="JBBWWQ010000001">
    <property type="protein sequence ID" value="KAK8956646.1"/>
    <property type="molecule type" value="Genomic_DNA"/>
</dbReference>
<keyword evidence="11" id="KW-1185">Reference proteome</keyword>
<evidence type="ECO:0000256" key="7">
    <source>
        <dbReference type="ARBA" id="ARBA00048083"/>
    </source>
</evidence>
<dbReference type="Pfam" id="PF01565">
    <property type="entry name" value="FAD_binding_4"/>
    <property type="match status" value="1"/>
</dbReference>
<dbReference type="GO" id="GO:0016020">
    <property type="term" value="C:membrane"/>
    <property type="evidence" value="ECO:0007669"/>
    <property type="project" value="InterPro"/>
</dbReference>
<dbReference type="GO" id="GO:0071949">
    <property type="term" value="F:FAD binding"/>
    <property type="evidence" value="ECO:0007669"/>
    <property type="project" value="InterPro"/>
</dbReference>
<dbReference type="Proteomes" id="UP001418222">
    <property type="component" value="Unassembled WGS sequence"/>
</dbReference>
<comment type="caution">
    <text evidence="10">The sequence shown here is derived from an EMBL/GenBank/DDBJ whole genome shotgun (WGS) entry which is preliminary data.</text>
</comment>
<dbReference type="InterPro" id="IPR007173">
    <property type="entry name" value="ALO_C"/>
</dbReference>
<dbReference type="InterPro" id="IPR055154">
    <property type="entry name" value="GULLO2-like_C"/>
</dbReference>
<dbReference type="InterPro" id="IPR016169">
    <property type="entry name" value="FAD-bd_PCMH_sub2"/>
</dbReference>
<keyword evidence="6" id="KW-0560">Oxidoreductase</keyword>
<feature type="chain" id="PRO_5042987701" description="L-gulonolactone oxidase" evidence="8">
    <location>
        <begin position="27"/>
        <end position="582"/>
    </location>
</feature>
<name>A0AAP0BZL6_9ASPA</name>